<reference evidence="2" key="1">
    <citation type="journal article" date="2018" name="DNA Res.">
        <title>Multiple hybrid de novo genome assembly of finger millet, an orphan allotetraploid crop.</title>
        <authorList>
            <person name="Hatakeyama M."/>
            <person name="Aluri S."/>
            <person name="Balachadran M.T."/>
            <person name="Sivarajan S.R."/>
            <person name="Patrignani A."/>
            <person name="Gruter S."/>
            <person name="Poveda L."/>
            <person name="Shimizu-Inatsugi R."/>
            <person name="Baeten J."/>
            <person name="Francoijs K.J."/>
            <person name="Nataraja K.N."/>
            <person name="Reddy Y.A.N."/>
            <person name="Phadnis S."/>
            <person name="Ravikumar R.L."/>
            <person name="Schlapbach R."/>
            <person name="Sreeman S.M."/>
            <person name="Shimizu K.K."/>
        </authorList>
    </citation>
    <scope>NUCLEOTIDE SEQUENCE</scope>
</reference>
<gene>
    <name evidence="2" type="primary">gb15276</name>
    <name evidence="2" type="ORF">PR202_gb15276</name>
</gene>
<dbReference type="AlphaFoldDB" id="A0AAV5EV37"/>
<sequence length="103" mass="11668">MLTSRARRRGHHHRDVAPQRDFTGRVRGGEAGSVLRAGEPGGPRVAQGRRRRPEQGQGVPARDRPAAVRRRRVRVQGAPRRARRVLPRARLRAGRVRGARRIR</sequence>
<feature type="compositionally biased region" description="Basic residues" evidence="1">
    <location>
        <begin position="67"/>
        <end position="103"/>
    </location>
</feature>
<evidence type="ECO:0000256" key="1">
    <source>
        <dbReference type="SAM" id="MobiDB-lite"/>
    </source>
</evidence>
<accession>A0AAV5EV37</accession>
<feature type="compositionally biased region" description="Basic and acidic residues" evidence="1">
    <location>
        <begin position="15"/>
        <end position="28"/>
    </location>
</feature>
<protein>
    <submittedName>
        <fullName evidence="2">Uncharacterized protein</fullName>
    </submittedName>
</protein>
<dbReference type="EMBL" id="BQKI01000079">
    <property type="protein sequence ID" value="GJN27268.1"/>
    <property type="molecule type" value="Genomic_DNA"/>
</dbReference>
<proteinExistence type="predicted"/>
<feature type="compositionally biased region" description="Basic residues" evidence="1">
    <location>
        <begin position="1"/>
        <end position="14"/>
    </location>
</feature>
<dbReference type="Proteomes" id="UP001054889">
    <property type="component" value="Unassembled WGS sequence"/>
</dbReference>
<organism evidence="2 3">
    <name type="scientific">Eleusine coracana subsp. coracana</name>
    <dbReference type="NCBI Taxonomy" id="191504"/>
    <lineage>
        <taxon>Eukaryota</taxon>
        <taxon>Viridiplantae</taxon>
        <taxon>Streptophyta</taxon>
        <taxon>Embryophyta</taxon>
        <taxon>Tracheophyta</taxon>
        <taxon>Spermatophyta</taxon>
        <taxon>Magnoliopsida</taxon>
        <taxon>Liliopsida</taxon>
        <taxon>Poales</taxon>
        <taxon>Poaceae</taxon>
        <taxon>PACMAD clade</taxon>
        <taxon>Chloridoideae</taxon>
        <taxon>Cynodonteae</taxon>
        <taxon>Eleusininae</taxon>
        <taxon>Eleusine</taxon>
    </lineage>
</organism>
<comment type="caution">
    <text evidence="2">The sequence shown here is derived from an EMBL/GenBank/DDBJ whole genome shotgun (WGS) entry which is preliminary data.</text>
</comment>
<evidence type="ECO:0000313" key="3">
    <source>
        <dbReference type="Proteomes" id="UP001054889"/>
    </source>
</evidence>
<keyword evidence="3" id="KW-1185">Reference proteome</keyword>
<reference evidence="2" key="2">
    <citation type="submission" date="2021-12" db="EMBL/GenBank/DDBJ databases">
        <title>Resequencing data analysis of finger millet.</title>
        <authorList>
            <person name="Hatakeyama M."/>
            <person name="Aluri S."/>
            <person name="Balachadran M.T."/>
            <person name="Sivarajan S.R."/>
            <person name="Poveda L."/>
            <person name="Shimizu-Inatsugi R."/>
            <person name="Schlapbach R."/>
            <person name="Sreeman S.M."/>
            <person name="Shimizu K.K."/>
        </authorList>
    </citation>
    <scope>NUCLEOTIDE SEQUENCE</scope>
</reference>
<evidence type="ECO:0000313" key="2">
    <source>
        <dbReference type="EMBL" id="GJN27268.1"/>
    </source>
</evidence>
<name>A0AAV5EV37_ELECO</name>
<feature type="region of interest" description="Disordered" evidence="1">
    <location>
        <begin position="1"/>
        <end position="103"/>
    </location>
</feature>